<dbReference type="Proteomes" id="UP000283269">
    <property type="component" value="Unassembled WGS sequence"/>
</dbReference>
<organism evidence="2 3">
    <name type="scientific">Psilocybe cyanescens</name>
    <dbReference type="NCBI Taxonomy" id="93625"/>
    <lineage>
        <taxon>Eukaryota</taxon>
        <taxon>Fungi</taxon>
        <taxon>Dikarya</taxon>
        <taxon>Basidiomycota</taxon>
        <taxon>Agaricomycotina</taxon>
        <taxon>Agaricomycetes</taxon>
        <taxon>Agaricomycetidae</taxon>
        <taxon>Agaricales</taxon>
        <taxon>Agaricineae</taxon>
        <taxon>Strophariaceae</taxon>
        <taxon>Psilocybe</taxon>
    </lineage>
</organism>
<evidence type="ECO:0000256" key="1">
    <source>
        <dbReference type="SAM" id="MobiDB-lite"/>
    </source>
</evidence>
<name>A0A409X5I8_PSICY</name>
<sequence>MVPCEMQEPLGEYAKKQAAIEAAHSERQKERESKNKSRDSSDSDSKGEFPPSIASPVPRPDVDTGIAQPLVSTSGPSTPPPEGSSGGVVASLRRPRTVCHLFSTTSNMTIPKPAEALQVQETNNTASSSTGASTIVSATKKGDQLMKATESLAARNLFAREYLKAHAPTVSQFKTVYDALDKATIKVSILCQFSLTIALPTVQKFEILSRKKKSEASKALKA</sequence>
<gene>
    <name evidence="2" type="ORF">CVT25_001692</name>
</gene>
<reference evidence="2 3" key="1">
    <citation type="journal article" date="2018" name="Evol. Lett.">
        <title>Horizontal gene cluster transfer increased hallucinogenic mushroom diversity.</title>
        <authorList>
            <person name="Reynolds H.T."/>
            <person name="Vijayakumar V."/>
            <person name="Gluck-Thaler E."/>
            <person name="Korotkin H.B."/>
            <person name="Matheny P.B."/>
            <person name="Slot J.C."/>
        </authorList>
    </citation>
    <scope>NUCLEOTIDE SEQUENCE [LARGE SCALE GENOMIC DNA]</scope>
    <source>
        <strain evidence="2 3">2631</strain>
    </source>
</reference>
<evidence type="ECO:0000313" key="2">
    <source>
        <dbReference type="EMBL" id="PPQ85964.1"/>
    </source>
</evidence>
<dbReference type="EMBL" id="NHYD01002586">
    <property type="protein sequence ID" value="PPQ85964.1"/>
    <property type="molecule type" value="Genomic_DNA"/>
</dbReference>
<accession>A0A409X5I8</accession>
<comment type="caution">
    <text evidence="2">The sequence shown here is derived from an EMBL/GenBank/DDBJ whole genome shotgun (WGS) entry which is preliminary data.</text>
</comment>
<dbReference type="AlphaFoldDB" id="A0A409X5I8"/>
<evidence type="ECO:0000313" key="3">
    <source>
        <dbReference type="Proteomes" id="UP000283269"/>
    </source>
</evidence>
<feature type="region of interest" description="Disordered" evidence="1">
    <location>
        <begin position="1"/>
        <end position="90"/>
    </location>
</feature>
<dbReference type="OrthoDB" id="3069701at2759"/>
<dbReference type="InParanoid" id="A0A409X5I8"/>
<feature type="compositionally biased region" description="Basic and acidic residues" evidence="1">
    <location>
        <begin position="23"/>
        <end position="47"/>
    </location>
</feature>
<keyword evidence="3" id="KW-1185">Reference proteome</keyword>
<protein>
    <submittedName>
        <fullName evidence="2">Uncharacterized protein</fullName>
    </submittedName>
</protein>
<proteinExistence type="predicted"/>